<organism evidence="1 2">
    <name type="scientific">[Candida] railenensis</name>
    <dbReference type="NCBI Taxonomy" id="45579"/>
    <lineage>
        <taxon>Eukaryota</taxon>
        <taxon>Fungi</taxon>
        <taxon>Dikarya</taxon>
        <taxon>Ascomycota</taxon>
        <taxon>Saccharomycotina</taxon>
        <taxon>Pichiomycetes</taxon>
        <taxon>Debaryomycetaceae</taxon>
        <taxon>Kurtzmaniella</taxon>
    </lineage>
</organism>
<dbReference type="InterPro" id="IPR019410">
    <property type="entry name" value="Methyltransf_16"/>
</dbReference>
<evidence type="ECO:0000313" key="2">
    <source>
        <dbReference type="Proteomes" id="UP000837801"/>
    </source>
</evidence>
<dbReference type="InterPro" id="IPR029063">
    <property type="entry name" value="SAM-dependent_MTases_sf"/>
</dbReference>
<dbReference type="Pfam" id="PF10294">
    <property type="entry name" value="Methyltransf_16"/>
    <property type="match status" value="1"/>
</dbReference>
<evidence type="ECO:0000313" key="1">
    <source>
        <dbReference type="EMBL" id="CAH2354515.1"/>
    </source>
</evidence>
<dbReference type="AlphaFoldDB" id="A0A9P0QU07"/>
<name>A0A9P0QU07_9ASCO</name>
<dbReference type="GO" id="GO:0005829">
    <property type="term" value="C:cytosol"/>
    <property type="evidence" value="ECO:0007669"/>
    <property type="project" value="TreeGrafter"/>
</dbReference>
<dbReference type="GO" id="GO:0008757">
    <property type="term" value="F:S-adenosylmethionine-dependent methyltransferase activity"/>
    <property type="evidence" value="ECO:0007669"/>
    <property type="project" value="UniProtKB-ARBA"/>
</dbReference>
<dbReference type="OrthoDB" id="433955at2759"/>
<dbReference type="Gene3D" id="3.40.50.150">
    <property type="entry name" value="Vaccinia Virus protein VP39"/>
    <property type="match status" value="1"/>
</dbReference>
<dbReference type="SUPFAM" id="SSF53335">
    <property type="entry name" value="S-adenosyl-L-methionine-dependent methyltransferases"/>
    <property type="match status" value="1"/>
</dbReference>
<sequence length="420" mass="46884">MDFDPLSLFTPAVATVEDEEQELLNIAEPSASIYRVDSGPEVESESESEEALDEPVHFLDLPLLQLSPPNEVLLLFLKLLAPEQVHNFSKESTATTAIEDPPLSSDIFTEKDVEALVPAALPWLCQYCPRFNSAEKLIRLPSLSGSLKSQPSYNSWLTKVISTPTASDDVLKQGSLRISENCGRTAQPEIIRKITIPDLEKFGKSYISLREPSLTSDNLGLKTWGSSLILSSRLVKSCTSGKSKYMIEPILELGSGTGLVGIVASLLGYETILTDLKEIVPNLQANIDLNEDGAAPKAQVEELDWTNPAPFVSKAPSRKNSYKTIILSDPIYSSQHPYWVVDMISVFLSVEPNARVLIQIPLRPKYEQERALLWRLLDKSGFVAQEEEIEDGFDDFGEMKFCFKQLKRKQRDEQDKGEQY</sequence>
<accession>A0A9P0QU07</accession>
<keyword evidence="2" id="KW-1185">Reference proteome</keyword>
<dbReference type="EMBL" id="CAKXYY010000017">
    <property type="protein sequence ID" value="CAH2354515.1"/>
    <property type="molecule type" value="Genomic_DNA"/>
</dbReference>
<comment type="caution">
    <text evidence="1">The sequence shown here is derived from an EMBL/GenBank/DDBJ whole genome shotgun (WGS) entry which is preliminary data.</text>
</comment>
<dbReference type="Proteomes" id="UP000837801">
    <property type="component" value="Unassembled WGS sequence"/>
</dbReference>
<gene>
    <name evidence="1" type="ORF">CLIB1423_17S00892</name>
</gene>
<dbReference type="PANTHER" id="PTHR14614">
    <property type="entry name" value="HEPATOCELLULAR CARCINOMA-ASSOCIATED ANTIGEN"/>
    <property type="match status" value="1"/>
</dbReference>
<dbReference type="PANTHER" id="PTHR14614:SF156">
    <property type="entry name" value="PROTEIN-LYSINE N-METHYLTRANSFERASE EFM2"/>
    <property type="match status" value="1"/>
</dbReference>
<protein>
    <submittedName>
        <fullName evidence="1">Protein-lysine N-methyltransferase Efm2p</fullName>
    </submittedName>
</protein>
<proteinExistence type="predicted"/>
<reference evidence="1" key="1">
    <citation type="submission" date="2022-03" db="EMBL/GenBank/DDBJ databases">
        <authorList>
            <person name="Legras J.-L."/>
            <person name="Devillers H."/>
            <person name="Grondin C."/>
        </authorList>
    </citation>
    <scope>NUCLEOTIDE SEQUENCE</scope>
    <source>
        <strain evidence="1">CLIB 1423</strain>
    </source>
</reference>